<feature type="compositionally biased region" description="Basic and acidic residues" evidence="1">
    <location>
        <begin position="442"/>
        <end position="455"/>
    </location>
</feature>
<feature type="compositionally biased region" description="Basic and acidic residues" evidence="1">
    <location>
        <begin position="463"/>
        <end position="499"/>
    </location>
</feature>
<protein>
    <submittedName>
        <fullName evidence="3">Mucin-1-like</fullName>
    </submittedName>
</protein>
<dbReference type="RefSeq" id="XP_052132405.1">
    <property type="nucleotide sequence ID" value="XM_052276445.1"/>
</dbReference>
<dbReference type="Proteomes" id="UP000504606">
    <property type="component" value="Unplaced"/>
</dbReference>
<dbReference type="AlphaFoldDB" id="A0A9C6XVG7"/>
<feature type="region of interest" description="Disordered" evidence="1">
    <location>
        <begin position="97"/>
        <end position="615"/>
    </location>
</feature>
<accession>A0A9C6XVG7</accession>
<evidence type="ECO:0000313" key="3">
    <source>
        <dbReference type="RefSeq" id="XP_052132405.1"/>
    </source>
</evidence>
<feature type="non-terminal residue" evidence="3">
    <location>
        <position position="615"/>
    </location>
</feature>
<reference evidence="3" key="1">
    <citation type="submission" date="2025-08" db="UniProtKB">
        <authorList>
            <consortium name="RefSeq"/>
        </authorList>
    </citation>
    <scope>IDENTIFICATION</scope>
    <source>
        <tissue evidence="3">Whole organism</tissue>
    </source>
</reference>
<evidence type="ECO:0000256" key="1">
    <source>
        <dbReference type="SAM" id="MobiDB-lite"/>
    </source>
</evidence>
<feature type="compositionally biased region" description="Low complexity" evidence="1">
    <location>
        <begin position="554"/>
        <end position="564"/>
    </location>
</feature>
<feature type="compositionally biased region" description="Basic and acidic residues" evidence="1">
    <location>
        <begin position="135"/>
        <end position="153"/>
    </location>
</feature>
<feature type="compositionally biased region" description="Polar residues" evidence="1">
    <location>
        <begin position="107"/>
        <end position="116"/>
    </location>
</feature>
<feature type="compositionally biased region" description="Low complexity" evidence="1">
    <location>
        <begin position="271"/>
        <end position="313"/>
    </location>
</feature>
<feature type="compositionally biased region" description="Basic and acidic residues" evidence="1">
    <location>
        <begin position="415"/>
        <end position="435"/>
    </location>
</feature>
<evidence type="ECO:0000313" key="2">
    <source>
        <dbReference type="Proteomes" id="UP000504606"/>
    </source>
</evidence>
<feature type="compositionally biased region" description="Acidic residues" evidence="1">
    <location>
        <begin position="533"/>
        <end position="547"/>
    </location>
</feature>
<feature type="compositionally biased region" description="Low complexity" evidence="1">
    <location>
        <begin position="503"/>
        <end position="512"/>
    </location>
</feature>
<proteinExistence type="predicted"/>
<feature type="region of interest" description="Disordered" evidence="1">
    <location>
        <begin position="1"/>
        <end position="80"/>
    </location>
</feature>
<sequence>MSVGEPIRLSEDDEDDEVSRMSEDSEDDQRTISAHQLSGGERSRLTEDSEDDERIISTKASAGELSGLSEDDSVCERPEQHVSLREAAALALLARRAGGAAIKAPSASKTPSSRGGSTPRLRAAAAAASDSDSDETLRQREEARCRRRERELSRQSSKRSLVATPPAKRKGARASTHETAAMNRTISSPRHVMDVPPAPVAASTSDSGVEGDRHAVRRSKSVEAVPVVSASGPQCSQPPPPPPRAYDQTTDDEVPPARRTFISPPPRHRAPSTTTETSTKTSSSTHPTSEPPSSITTSVSTLTHPLSEAASSEQEQEHGESSSALLQAQPKPRVPRMSISDIRVLCGAGHHPIQQPTHRPAQGPAQGPAHGPAHGPAQGPAEGPASVVHQAPAHTAPTRHSVSRVALGPQQGRRRPGDRSTPSEERVVATGQERRGSRKRSTPSEERVVATGKERRGSRKRSTPSEERVVATGKERRGSGKRSTPSEERVVATGQERRGSGKRSTPSTGERSTTTRRKTSVSLERIRTHTVDEQDSDSYSDSDLEGLDLDRAPSSVSAVSVASSRQSIGVDVVLGTRAFRRPQLPPSRTNDAPDKENIYPPVKAKRKHGPGDGDL</sequence>
<dbReference type="KEGG" id="foc:127752013"/>
<organism evidence="2 3">
    <name type="scientific">Frankliniella occidentalis</name>
    <name type="common">Western flower thrips</name>
    <name type="synonym">Euthrips occidentalis</name>
    <dbReference type="NCBI Taxonomy" id="133901"/>
    <lineage>
        <taxon>Eukaryota</taxon>
        <taxon>Metazoa</taxon>
        <taxon>Ecdysozoa</taxon>
        <taxon>Arthropoda</taxon>
        <taxon>Hexapoda</taxon>
        <taxon>Insecta</taxon>
        <taxon>Pterygota</taxon>
        <taxon>Neoptera</taxon>
        <taxon>Paraneoptera</taxon>
        <taxon>Thysanoptera</taxon>
        <taxon>Terebrantia</taxon>
        <taxon>Thripoidea</taxon>
        <taxon>Thripidae</taxon>
        <taxon>Frankliniella</taxon>
    </lineage>
</organism>
<dbReference type="GeneID" id="127752013"/>
<keyword evidence="2" id="KW-1185">Reference proteome</keyword>
<name>A0A9C6XVG7_FRAOC</name>
<gene>
    <name evidence="3" type="primary">LOC127752013</name>
</gene>